<dbReference type="PROSITE" id="PS51257">
    <property type="entry name" value="PROKAR_LIPOPROTEIN"/>
    <property type="match status" value="1"/>
</dbReference>
<reference evidence="2" key="1">
    <citation type="submission" date="2020-11" db="EMBL/GenBank/DDBJ databases">
        <title>Genome of Flavobacterium soyangense.</title>
        <authorList>
            <person name="Liu Q."/>
            <person name="Xin Y.-H."/>
        </authorList>
    </citation>
    <scope>NUCLEOTIDE SEQUENCE</scope>
    <source>
        <strain evidence="2">CGMCC 1.13493</strain>
    </source>
</reference>
<dbReference type="EMBL" id="JADHEC010000023">
    <property type="protein sequence ID" value="MBF2709065.1"/>
    <property type="molecule type" value="Genomic_DNA"/>
</dbReference>
<name>A0A930XUY1_9FLAO</name>
<gene>
    <name evidence="2" type="ORF">IR213_10730</name>
</gene>
<evidence type="ECO:0000256" key="1">
    <source>
        <dbReference type="SAM" id="SignalP"/>
    </source>
</evidence>
<keyword evidence="1" id="KW-0732">Signal</keyword>
<keyword evidence="3" id="KW-1185">Reference proteome</keyword>
<dbReference type="Proteomes" id="UP000646211">
    <property type="component" value="Unassembled WGS sequence"/>
</dbReference>
<feature type="chain" id="PRO_5037739219" description="Lipoprotein" evidence="1">
    <location>
        <begin position="26"/>
        <end position="125"/>
    </location>
</feature>
<evidence type="ECO:0000313" key="3">
    <source>
        <dbReference type="Proteomes" id="UP000646211"/>
    </source>
</evidence>
<organism evidence="2 3">
    <name type="scientific">Flavobacterium soyangense</name>
    <dbReference type="NCBI Taxonomy" id="2023265"/>
    <lineage>
        <taxon>Bacteria</taxon>
        <taxon>Pseudomonadati</taxon>
        <taxon>Bacteroidota</taxon>
        <taxon>Flavobacteriia</taxon>
        <taxon>Flavobacteriales</taxon>
        <taxon>Flavobacteriaceae</taxon>
        <taxon>Flavobacterium</taxon>
    </lineage>
</organism>
<proteinExistence type="predicted"/>
<evidence type="ECO:0000313" key="2">
    <source>
        <dbReference type="EMBL" id="MBF2709065.1"/>
    </source>
</evidence>
<dbReference type="RefSeq" id="WP_194312319.1">
    <property type="nucleotide sequence ID" value="NZ_JADHEC010000023.1"/>
</dbReference>
<feature type="signal peptide" evidence="1">
    <location>
        <begin position="1"/>
        <end position="25"/>
    </location>
</feature>
<accession>A0A930XUY1</accession>
<evidence type="ECO:0008006" key="4">
    <source>
        <dbReference type="Google" id="ProtNLM"/>
    </source>
</evidence>
<protein>
    <recommendedName>
        <fullName evidence="4">Lipoprotein</fullName>
    </recommendedName>
</protein>
<sequence length="125" mass="14232">MRKKFHIILLIVTVGFFLMPSLTIACEMKSGKSCCNTETPNSNIEKKDCYKIANHSKNKEHEDSCNGKCGHSNCTTSSVQFSIAFFEIKFKSNNFDFSEKQQNYFNSETNLSSGFHSIWLIPKIS</sequence>
<comment type="caution">
    <text evidence="2">The sequence shown here is derived from an EMBL/GenBank/DDBJ whole genome shotgun (WGS) entry which is preliminary data.</text>
</comment>
<dbReference type="AlphaFoldDB" id="A0A930XUY1"/>